<dbReference type="InterPro" id="IPR052986">
    <property type="entry name" value="VLIG_GTPase"/>
</dbReference>
<proteinExistence type="predicted"/>
<organism evidence="3 4">
    <name type="scientific">Cyprinodon variegatus</name>
    <name type="common">Sheepshead minnow</name>
    <dbReference type="NCBI Taxonomy" id="28743"/>
    <lineage>
        <taxon>Eukaryota</taxon>
        <taxon>Metazoa</taxon>
        <taxon>Chordata</taxon>
        <taxon>Craniata</taxon>
        <taxon>Vertebrata</taxon>
        <taxon>Euteleostomi</taxon>
        <taxon>Actinopterygii</taxon>
        <taxon>Neopterygii</taxon>
        <taxon>Teleostei</taxon>
        <taxon>Neoteleostei</taxon>
        <taxon>Acanthomorphata</taxon>
        <taxon>Ovalentaria</taxon>
        <taxon>Atherinomorphae</taxon>
        <taxon>Cyprinodontiformes</taxon>
        <taxon>Cyprinodontidae</taxon>
        <taxon>Cyprinodon</taxon>
    </lineage>
</organism>
<evidence type="ECO:0000313" key="3">
    <source>
        <dbReference type="Ensembl" id="ENSCVAP00000009767.1"/>
    </source>
</evidence>
<keyword evidence="1" id="KW-0175">Coiled coil</keyword>
<accession>A0A3Q2CVJ0</accession>
<keyword evidence="4" id="KW-1185">Reference proteome</keyword>
<evidence type="ECO:0000256" key="1">
    <source>
        <dbReference type="SAM" id="Coils"/>
    </source>
</evidence>
<name>A0A3Q2CVJ0_CYPVA</name>
<dbReference type="GeneTree" id="ENSGT00940000154390"/>
<feature type="coiled-coil region" evidence="1">
    <location>
        <begin position="406"/>
        <end position="433"/>
    </location>
</feature>
<dbReference type="Proteomes" id="UP000265020">
    <property type="component" value="Unassembled WGS sequence"/>
</dbReference>
<dbReference type="Pfam" id="PF25496">
    <property type="entry name" value="URGCP"/>
    <property type="match status" value="1"/>
</dbReference>
<dbReference type="PANTHER" id="PTHR14819">
    <property type="entry name" value="GTP-BINDING"/>
    <property type="match status" value="1"/>
</dbReference>
<dbReference type="AlphaFoldDB" id="A0A3Q2CVJ0"/>
<evidence type="ECO:0000259" key="2">
    <source>
        <dbReference type="Pfam" id="PF25496"/>
    </source>
</evidence>
<dbReference type="InterPro" id="IPR057365">
    <property type="entry name" value="URGCP"/>
</dbReference>
<protein>
    <recommendedName>
        <fullName evidence="2">Up-regulator of cell proliferation-like domain-containing protein</fullName>
    </recommendedName>
</protein>
<dbReference type="Ensembl" id="ENSCVAT00000016277.1">
    <property type="protein sequence ID" value="ENSCVAP00000009767.1"/>
    <property type="gene ID" value="ENSCVAG00000011783.1"/>
</dbReference>
<sequence length="484" mass="55492">NKLTLRSLLLINKDSMYDNPASSPKDIPRYFLTKLLQINADCRGCTELPDDEEEHFDPFSLQPSTAEANENKVNYLDLIVALFLCADSFLQQRMALRMSMCQFSFPLLLPHYNNSQSGLMLWTLRDIVKEWSTPKMSESKNFAEDSVAEIKAPFFSFVRLKNSSLSKSQLLNHILSHGQQNKDVFMHRDMEGGAHQREIANGLIEISWFLPSGRENQDVFQKPIIFANLRGDVSESPTEFSFLSQVSTAIFVLMDKIQEDEKKMLTSLHDVKSKLFFVFSPNKNTMKDTVSVKTMVEKLDIPKNQVITKDQKTNIAGFSKKFCATINKSPAHLTSCMSIVNMSDKAMELGLSVDEHRSDTQKKAAERIMEGIWVKTISDYKKQELCLQGENWKKISKIEKEECRLNKADDSTLEDYKAELQKEKEALRKEQSKYKPSNEMKISLNGTLLSPSILLMRTQHEAWSVEGLVRWRADRQTLEILRSS</sequence>
<feature type="domain" description="Up-regulator of cell proliferation-like" evidence="2">
    <location>
        <begin position="73"/>
        <end position="366"/>
    </location>
</feature>
<reference evidence="3" key="1">
    <citation type="submission" date="2025-08" db="UniProtKB">
        <authorList>
            <consortium name="Ensembl"/>
        </authorList>
    </citation>
    <scope>IDENTIFICATION</scope>
</reference>
<dbReference type="OMA" id="IYMSAST"/>
<evidence type="ECO:0000313" key="4">
    <source>
        <dbReference type="Proteomes" id="UP000265020"/>
    </source>
</evidence>
<reference evidence="3" key="2">
    <citation type="submission" date="2025-09" db="UniProtKB">
        <authorList>
            <consortium name="Ensembl"/>
        </authorList>
    </citation>
    <scope>IDENTIFICATION</scope>
</reference>
<dbReference type="PANTHER" id="PTHR14819:SF9">
    <property type="entry name" value="UP-REGULATOR OF CELL PROLIFERATION-LIKE"/>
    <property type="match status" value="1"/>
</dbReference>